<dbReference type="GO" id="GO:0007165">
    <property type="term" value="P:signal transduction"/>
    <property type="evidence" value="ECO:0007669"/>
    <property type="project" value="InterPro"/>
</dbReference>
<keyword evidence="3" id="KW-0964">Secreted</keyword>
<proteinExistence type="inferred from homology"/>
<gene>
    <name evidence="7" type="primary">sp11-A14</name>
</gene>
<evidence type="ECO:0000256" key="5">
    <source>
        <dbReference type="ARBA" id="ARBA00023157"/>
    </source>
</evidence>
<comment type="similarity">
    <text evidence="2">Belongs to the DEFL family.</text>
</comment>
<evidence type="ECO:0000256" key="1">
    <source>
        <dbReference type="ARBA" id="ARBA00004613"/>
    </source>
</evidence>
<evidence type="ECO:0000256" key="3">
    <source>
        <dbReference type="ARBA" id="ARBA00022525"/>
    </source>
</evidence>
<dbReference type="Pfam" id="PF06876">
    <property type="entry name" value="SCRL"/>
    <property type="match status" value="1"/>
</dbReference>
<feature type="chain" id="PRO_5004317093" evidence="6">
    <location>
        <begin position="21"/>
        <end position="73"/>
    </location>
</feature>
<dbReference type="EMBL" id="AJ250856">
    <property type="protein sequence ID" value="CAC80852.1"/>
    <property type="molecule type" value="Genomic_DNA"/>
</dbReference>
<feature type="signal peptide" evidence="6">
    <location>
        <begin position="1"/>
        <end position="20"/>
    </location>
</feature>
<accession>Q8VX15</accession>
<evidence type="ECO:0000256" key="2">
    <source>
        <dbReference type="ARBA" id="ARBA00006722"/>
    </source>
</evidence>
<protein>
    <submittedName>
        <fullName evidence="7">SP11-A14 protein</fullName>
    </submittedName>
</protein>
<keyword evidence="4 6" id="KW-0732">Signal</keyword>
<dbReference type="InterPro" id="IPR036574">
    <property type="entry name" value="Scorpion_toxin-like_sf"/>
</dbReference>
<name>Q8VX15_BRANA</name>
<evidence type="ECO:0000256" key="6">
    <source>
        <dbReference type="SAM" id="SignalP"/>
    </source>
</evidence>
<comment type="subcellular location">
    <subcellularLocation>
        <location evidence="1">Secreted</location>
    </subcellularLocation>
</comment>
<dbReference type="InterPro" id="IPR010682">
    <property type="entry name" value="SCRL"/>
</dbReference>
<organism evidence="7">
    <name type="scientific">Brassica napus</name>
    <name type="common">Rape</name>
    <dbReference type="NCBI Taxonomy" id="3708"/>
    <lineage>
        <taxon>Eukaryota</taxon>
        <taxon>Viridiplantae</taxon>
        <taxon>Streptophyta</taxon>
        <taxon>Embryophyta</taxon>
        <taxon>Tracheophyta</taxon>
        <taxon>Spermatophyta</taxon>
        <taxon>Magnoliopsida</taxon>
        <taxon>eudicotyledons</taxon>
        <taxon>Gunneridae</taxon>
        <taxon>Pentapetalae</taxon>
        <taxon>rosids</taxon>
        <taxon>malvids</taxon>
        <taxon>Brassicales</taxon>
        <taxon>Brassicaceae</taxon>
        <taxon>Brassiceae</taxon>
        <taxon>Brassica</taxon>
    </lineage>
</organism>
<reference evidence="7" key="1">
    <citation type="submission" date="1999-11" db="EMBL/GenBank/DDBJ databases">
        <authorList>
            <person name="Brugiere N."/>
            <person name="Cui Y."/>
        </authorList>
    </citation>
    <scope>NUCLEOTIDE SEQUENCE</scope>
</reference>
<dbReference type="AlphaFoldDB" id="Q8VX15"/>
<dbReference type="SUPFAM" id="SSF57095">
    <property type="entry name" value="Scorpion toxin-like"/>
    <property type="match status" value="1"/>
</dbReference>
<dbReference type="GO" id="GO:0005576">
    <property type="term" value="C:extracellular region"/>
    <property type="evidence" value="ECO:0007669"/>
    <property type="project" value="UniProtKB-SubCell"/>
</dbReference>
<evidence type="ECO:0000256" key="4">
    <source>
        <dbReference type="ARBA" id="ARBA00022729"/>
    </source>
</evidence>
<sequence length="73" mass="7635">MMKAAIYAVLCFIFIVASHGQVKVNMRKNCPDGFTLGGVCGISGKSACISSYKNKKKSDCSCGDVDGIGTCCC</sequence>
<evidence type="ECO:0000313" key="7">
    <source>
        <dbReference type="EMBL" id="CAC80852.1"/>
    </source>
</evidence>
<keyword evidence="5" id="KW-1015">Disulfide bond</keyword>